<dbReference type="WBParaSite" id="maker-uti_cns_0004927-snap-gene-0.5-mRNA-1">
    <property type="protein sequence ID" value="maker-uti_cns_0004927-snap-gene-0.5-mRNA-1"/>
    <property type="gene ID" value="maker-uti_cns_0004927-snap-gene-0.5"/>
</dbReference>
<name>A0A1I8H9I6_9PLAT</name>
<sequence length="773" mass="82086">MNPQQLKDVAAAKIDESRELLLSVSSRLWQNPELALEERMAHQLLTETLESSGFSVTRHFVLDTGFKAEFGSAGAGRPHIAVMCEFDALPGIRHACGHNLIAEVAVGAGLGIKAAMEAGGVAGRVTVLGTPAEEAQGGKINMINAGFFKDVDVALMAHPDRMTTVHSAHLSLSSIEVIFTGKASHAAGSPREGLNALDAAVTAYQSVSNLRQQMRPDWRVHGIVKEGGQRPNIIPERAVLEYCTRASTGGDSQLLLNKVKQCMHAAAMATGCECLISESEPEYKNVIPNRALAGAYSANLRALGVEHTQLYPEPTGSTDMGNVSYEVPSIHPMFFIGGDTATHSAGFAVLAGAAEAQRYVLEQAKALAMTGIDVLTEPALQLKDVAAAKIDESRELLLGVSSRLWQNPELALEERMAHQLLTETLESSGFSVTRHFVLDTGFKAEFGSAGAGRPHIAVMCEFDALPGIGHACGHNLIAEVAVGAGLGIKAAMEAGGLAGRVTVLGTPAEEHYGGKINFIEAGFFKDVDVALMAHPYKLTAVHVPHLSVAFLRATYTGKASHAAGSPWEGLNALDAAVTAYQSVSNLRQQMRPEWRVHGIVKEGGQRPNIIPERAVLDYFVRCPSDRELAVLRARVEACLRAGAVASGCECSIEDISRGYSSVICNAPLGAAYSANLTALGVEHVGITELPSGSTDMGNVSYTVPAIHPMFYMGGDAPNHSVEFTRFVNLPEAQPYTLAQAKALAMTGIDILTGPELLAKCEAQFKADLARFAA</sequence>
<dbReference type="GO" id="GO:0016805">
    <property type="term" value="F:dipeptidase activity"/>
    <property type="evidence" value="ECO:0007669"/>
    <property type="project" value="TreeGrafter"/>
</dbReference>
<feature type="domain" description="Peptidase M20 dimerisation" evidence="1">
    <location>
        <begin position="169"/>
        <end position="265"/>
    </location>
</feature>
<dbReference type="FunFam" id="3.30.70.360:FF:000004">
    <property type="entry name" value="Peptidase M20 domain-containing protein 2"/>
    <property type="match status" value="2"/>
</dbReference>
<keyword evidence="2" id="KW-1185">Reference proteome</keyword>
<dbReference type="CDD" id="cd05672">
    <property type="entry name" value="M20_ACY1L2-like"/>
    <property type="match status" value="2"/>
</dbReference>
<organism evidence="2 3">
    <name type="scientific">Macrostomum lignano</name>
    <dbReference type="NCBI Taxonomy" id="282301"/>
    <lineage>
        <taxon>Eukaryota</taxon>
        <taxon>Metazoa</taxon>
        <taxon>Spiralia</taxon>
        <taxon>Lophotrochozoa</taxon>
        <taxon>Platyhelminthes</taxon>
        <taxon>Rhabditophora</taxon>
        <taxon>Macrostomorpha</taxon>
        <taxon>Macrostomida</taxon>
        <taxon>Macrostomidae</taxon>
        <taxon>Macrostomum</taxon>
    </lineage>
</organism>
<feature type="domain" description="Peptidase M20 dimerisation" evidence="1">
    <location>
        <begin position="551"/>
        <end position="642"/>
    </location>
</feature>
<dbReference type="PANTHER" id="PTHR30575">
    <property type="entry name" value="PEPTIDASE M20"/>
    <property type="match status" value="1"/>
</dbReference>
<evidence type="ECO:0000259" key="1">
    <source>
        <dbReference type="Pfam" id="PF07687"/>
    </source>
</evidence>
<dbReference type="InterPro" id="IPR017439">
    <property type="entry name" value="Amidohydrolase"/>
</dbReference>
<evidence type="ECO:0000313" key="3">
    <source>
        <dbReference type="WBParaSite" id="maker-uti_cns_0004927-snap-gene-0.5-mRNA-1"/>
    </source>
</evidence>
<proteinExistence type="predicted"/>
<dbReference type="SUPFAM" id="SSF55031">
    <property type="entry name" value="Bacterial exopeptidase dimerisation domain"/>
    <property type="match status" value="2"/>
</dbReference>
<dbReference type="Gene3D" id="3.40.630.10">
    <property type="entry name" value="Zn peptidases"/>
    <property type="match status" value="2"/>
</dbReference>
<dbReference type="SUPFAM" id="SSF53187">
    <property type="entry name" value="Zn-dependent exopeptidases"/>
    <property type="match status" value="2"/>
</dbReference>
<dbReference type="PANTHER" id="PTHR30575:SF0">
    <property type="entry name" value="XAA-ARG DIPEPTIDASE"/>
    <property type="match status" value="1"/>
</dbReference>
<dbReference type="Pfam" id="PF01546">
    <property type="entry name" value="Peptidase_M20"/>
    <property type="match status" value="2"/>
</dbReference>
<dbReference type="Pfam" id="PF07687">
    <property type="entry name" value="M20_dimer"/>
    <property type="match status" value="2"/>
</dbReference>
<dbReference type="Proteomes" id="UP000095280">
    <property type="component" value="Unplaced"/>
</dbReference>
<accession>A0A1I8H9I6</accession>
<dbReference type="NCBIfam" id="TIGR01891">
    <property type="entry name" value="amidohydrolases"/>
    <property type="match status" value="2"/>
</dbReference>
<dbReference type="InterPro" id="IPR002933">
    <property type="entry name" value="Peptidase_M20"/>
</dbReference>
<dbReference type="Gene3D" id="3.30.70.360">
    <property type="match status" value="2"/>
</dbReference>
<evidence type="ECO:0000313" key="2">
    <source>
        <dbReference type="Proteomes" id="UP000095280"/>
    </source>
</evidence>
<protein>
    <submittedName>
        <fullName evidence="3">Amidohydrolase</fullName>
    </submittedName>
</protein>
<dbReference type="InterPro" id="IPR052030">
    <property type="entry name" value="Peptidase_M20/M20A_hydrolases"/>
</dbReference>
<reference evidence="3" key="1">
    <citation type="submission" date="2016-11" db="UniProtKB">
        <authorList>
            <consortium name="WormBaseParasite"/>
        </authorList>
    </citation>
    <scope>IDENTIFICATION</scope>
</reference>
<dbReference type="InterPro" id="IPR011650">
    <property type="entry name" value="Peptidase_M20_dimer"/>
</dbReference>
<dbReference type="InterPro" id="IPR036264">
    <property type="entry name" value="Bact_exopeptidase_dim_dom"/>
</dbReference>
<dbReference type="AlphaFoldDB" id="A0A1I8H9I6"/>